<reference evidence="3 4" key="1">
    <citation type="submission" date="2017-08" db="EMBL/GenBank/DDBJ databases">
        <title>Acidophilic green algal genome provides insights into adaptation to an acidic environment.</title>
        <authorList>
            <person name="Hirooka S."/>
            <person name="Hirose Y."/>
            <person name="Kanesaki Y."/>
            <person name="Higuchi S."/>
            <person name="Fujiwara T."/>
            <person name="Onuma R."/>
            <person name="Era A."/>
            <person name="Ohbayashi R."/>
            <person name="Uzuka A."/>
            <person name="Nozaki H."/>
            <person name="Yoshikawa H."/>
            <person name="Miyagishima S.Y."/>
        </authorList>
    </citation>
    <scope>NUCLEOTIDE SEQUENCE [LARGE SCALE GENOMIC DNA]</scope>
    <source>
        <strain evidence="3 4">NIES-2499</strain>
    </source>
</reference>
<proteinExistence type="predicted"/>
<dbReference type="Pfam" id="PF07534">
    <property type="entry name" value="TLD"/>
    <property type="match status" value="1"/>
</dbReference>
<dbReference type="PROSITE" id="PS51886">
    <property type="entry name" value="TLDC"/>
    <property type="match status" value="1"/>
</dbReference>
<dbReference type="SMART" id="SM00584">
    <property type="entry name" value="TLDc"/>
    <property type="match status" value="1"/>
</dbReference>
<feature type="domain" description="TLDc" evidence="2">
    <location>
        <begin position="251"/>
        <end position="423"/>
    </location>
</feature>
<accession>A0A250WQB1</accession>
<dbReference type="PANTHER" id="PTHR23354:SF126">
    <property type="entry name" value="CONSERVED TLD DOMAIN PROTEIN"/>
    <property type="match status" value="1"/>
</dbReference>
<evidence type="ECO:0000259" key="2">
    <source>
        <dbReference type="PROSITE" id="PS51886"/>
    </source>
</evidence>
<name>A0A250WQB1_9CHLO</name>
<dbReference type="Proteomes" id="UP000232323">
    <property type="component" value="Unassembled WGS sequence"/>
</dbReference>
<evidence type="ECO:0000313" key="4">
    <source>
        <dbReference type="Proteomes" id="UP000232323"/>
    </source>
</evidence>
<protein>
    <recommendedName>
        <fullName evidence="2">TLDc domain-containing protein</fullName>
    </recommendedName>
</protein>
<dbReference type="PANTHER" id="PTHR23354">
    <property type="entry name" value="NUCLEOLAR PROTEIN 7/ESTROGEN RECEPTOR COACTIVATOR-RELATED"/>
    <property type="match status" value="1"/>
</dbReference>
<dbReference type="STRING" id="1157962.A0A250WQB1"/>
<evidence type="ECO:0000313" key="3">
    <source>
        <dbReference type="EMBL" id="GAX72981.1"/>
    </source>
</evidence>
<gene>
    <name evidence="3" type="ORF">CEUSTIGMA_g433.t1</name>
</gene>
<organism evidence="3 4">
    <name type="scientific">Chlamydomonas eustigma</name>
    <dbReference type="NCBI Taxonomy" id="1157962"/>
    <lineage>
        <taxon>Eukaryota</taxon>
        <taxon>Viridiplantae</taxon>
        <taxon>Chlorophyta</taxon>
        <taxon>core chlorophytes</taxon>
        <taxon>Chlorophyceae</taxon>
        <taxon>CS clade</taxon>
        <taxon>Chlamydomonadales</taxon>
        <taxon>Chlamydomonadaceae</taxon>
        <taxon>Chlamydomonas</taxon>
    </lineage>
</organism>
<dbReference type="EMBL" id="BEGY01000002">
    <property type="protein sequence ID" value="GAX72981.1"/>
    <property type="molecule type" value="Genomic_DNA"/>
</dbReference>
<feature type="region of interest" description="Disordered" evidence="1">
    <location>
        <begin position="428"/>
        <end position="447"/>
    </location>
</feature>
<dbReference type="OrthoDB" id="26679at2759"/>
<comment type="caution">
    <text evidence="3">The sequence shown here is derived from an EMBL/GenBank/DDBJ whole genome shotgun (WGS) entry which is preliminary data.</text>
</comment>
<evidence type="ECO:0000256" key="1">
    <source>
        <dbReference type="SAM" id="MobiDB-lite"/>
    </source>
</evidence>
<dbReference type="AlphaFoldDB" id="A0A250WQB1"/>
<dbReference type="InterPro" id="IPR006571">
    <property type="entry name" value="TLDc_dom"/>
</dbReference>
<sequence>MWDWITAELKSIENEFKNVLAQMPAGMAKKEGGLSADVFLFHFCKLPPGNLDARLGHALFGTIRGSRQEQYVTLGDIIVAKASCLRMGEDAAREFCFKILCRVSFLIAGGTNQEPTLTIERSPLEQALRACLKLALGAEASSSSDCVEAIAEGALSINGLKRSSMDLDCYSRWSKCWPAFHDLLSALIKGAGWSQDSLEMKGDPGTAHVRTQPEVSSQGMAGIQMEQCKQNDINKLLPSLLDLGRLKPEDFLLQPVWSWLVASCLPPDMRREWRCLFSTQRDGKSFNTMMGRLGRCEGPTLLLVKDKEGGHVMGGFASAPWVKNGSYFGDYSTFIFGLYPVTLMYKATGINSNFQWCGMGFSQLPNGCGFGGAQGSNNMGQFALYVDSTLDTGMSRPIATFGNDPLASNQIFQVSVVECWQLKPNEEDLEEPLPGKSGNKKKGSILDRAQDRHILGLAGVKVNNSDGLRPEEPIEE</sequence>
<keyword evidence="4" id="KW-1185">Reference proteome</keyword>